<protein>
    <recommendedName>
        <fullName evidence="6">PDZ domain-containing protein</fullName>
    </recommendedName>
</protein>
<evidence type="ECO:0000313" key="7">
    <source>
        <dbReference type="EMBL" id="CAI9604070.1"/>
    </source>
</evidence>
<dbReference type="SUPFAM" id="SSF50156">
    <property type="entry name" value="PDZ domain-like"/>
    <property type="match status" value="1"/>
</dbReference>
<keyword evidence="4" id="KW-0862">Zinc</keyword>
<dbReference type="InterPro" id="IPR001478">
    <property type="entry name" value="PDZ"/>
</dbReference>
<evidence type="ECO:0000256" key="4">
    <source>
        <dbReference type="ARBA" id="ARBA00023038"/>
    </source>
</evidence>
<comment type="caution">
    <text evidence="7">The sequence shown here is derived from an EMBL/GenBank/DDBJ whole genome shotgun (WGS) entry which is preliminary data.</text>
</comment>
<gene>
    <name evidence="7" type="ORF">SPARVUS_LOCUS13413901</name>
</gene>
<dbReference type="PROSITE" id="PS50106">
    <property type="entry name" value="PDZ"/>
    <property type="match status" value="1"/>
</dbReference>
<dbReference type="PANTHER" id="PTHR24214:SF0">
    <property type="entry name" value="PDZ AND LIM DOMAIN PROTEIN 7"/>
    <property type="match status" value="1"/>
</dbReference>
<dbReference type="InterPro" id="IPR050604">
    <property type="entry name" value="PDZ-LIM_domain"/>
</dbReference>
<proteinExistence type="predicted"/>
<keyword evidence="3" id="KW-0677">Repeat</keyword>
<dbReference type="EMBL" id="CATNWA010017922">
    <property type="protein sequence ID" value="CAI9604070.1"/>
    <property type="molecule type" value="Genomic_DNA"/>
</dbReference>
<keyword evidence="5" id="KW-0206">Cytoskeleton</keyword>
<dbReference type="Pfam" id="PF00595">
    <property type="entry name" value="PDZ"/>
    <property type="match status" value="1"/>
</dbReference>
<organism evidence="7 8">
    <name type="scientific">Staurois parvus</name>
    <dbReference type="NCBI Taxonomy" id="386267"/>
    <lineage>
        <taxon>Eukaryota</taxon>
        <taxon>Metazoa</taxon>
        <taxon>Chordata</taxon>
        <taxon>Craniata</taxon>
        <taxon>Vertebrata</taxon>
        <taxon>Euteleostomi</taxon>
        <taxon>Amphibia</taxon>
        <taxon>Batrachia</taxon>
        <taxon>Anura</taxon>
        <taxon>Neobatrachia</taxon>
        <taxon>Ranoidea</taxon>
        <taxon>Ranidae</taxon>
        <taxon>Staurois</taxon>
    </lineage>
</organism>
<keyword evidence="2" id="KW-0963">Cytoplasm</keyword>
<evidence type="ECO:0000256" key="1">
    <source>
        <dbReference type="ARBA" id="ARBA00004245"/>
    </source>
</evidence>
<dbReference type="Gene3D" id="2.30.42.10">
    <property type="match status" value="1"/>
</dbReference>
<feature type="domain" description="PDZ" evidence="6">
    <location>
        <begin position="8"/>
        <end position="61"/>
    </location>
</feature>
<keyword evidence="4" id="KW-0479">Metal-binding</keyword>
<evidence type="ECO:0000313" key="8">
    <source>
        <dbReference type="Proteomes" id="UP001162483"/>
    </source>
</evidence>
<feature type="non-terminal residue" evidence="7">
    <location>
        <position position="1"/>
    </location>
</feature>
<dbReference type="Proteomes" id="UP001162483">
    <property type="component" value="Unassembled WGS sequence"/>
</dbReference>
<evidence type="ECO:0000256" key="3">
    <source>
        <dbReference type="ARBA" id="ARBA00022737"/>
    </source>
</evidence>
<name>A0ABN9G417_9NEOB</name>
<evidence type="ECO:0000259" key="6">
    <source>
        <dbReference type="PROSITE" id="PS50106"/>
    </source>
</evidence>
<keyword evidence="4" id="KW-0440">LIM domain</keyword>
<comment type="subcellular location">
    <subcellularLocation>
        <location evidence="1">Cytoplasm</location>
        <location evidence="1">Cytoskeleton</location>
    </subcellularLocation>
</comment>
<reference evidence="7" key="1">
    <citation type="submission" date="2023-05" db="EMBL/GenBank/DDBJ databases">
        <authorList>
            <person name="Stuckert A."/>
        </authorList>
    </citation>
    <scope>NUCLEOTIDE SEQUENCE</scope>
</reference>
<sequence>GAFLSPLQLTPGGKAEVACVSVGDWLLQIDGESTTNMTHIEAQNKIRACSNKLGLVLSRFSLGLSNQPKVENIEKSVSIAYCCVSTNICVCVHFYEPLHLIHFVCMLTKTIAAGIRDVIGSSGSYVFLVNMLSKNTRFSMCVTFFALIALV</sequence>
<dbReference type="PANTHER" id="PTHR24214">
    <property type="entry name" value="PDZ AND LIM DOMAIN PROTEIN ZASP"/>
    <property type="match status" value="1"/>
</dbReference>
<keyword evidence="8" id="KW-1185">Reference proteome</keyword>
<evidence type="ECO:0000256" key="5">
    <source>
        <dbReference type="ARBA" id="ARBA00023212"/>
    </source>
</evidence>
<dbReference type="InterPro" id="IPR036034">
    <property type="entry name" value="PDZ_sf"/>
</dbReference>
<evidence type="ECO:0000256" key="2">
    <source>
        <dbReference type="ARBA" id="ARBA00022490"/>
    </source>
</evidence>
<accession>A0ABN9G417</accession>